<dbReference type="PANTHER" id="PTHR48007:SF4">
    <property type="entry name" value="LEUCINE-RICH REPEAT RECEPTOR-LIKE PROTEIN KINASE PXC1"/>
    <property type="match status" value="1"/>
</dbReference>
<dbReference type="GO" id="GO:0016301">
    <property type="term" value="F:kinase activity"/>
    <property type="evidence" value="ECO:0007669"/>
    <property type="project" value="UniProtKB-KW"/>
</dbReference>
<dbReference type="RefSeq" id="XP_048134083.1">
    <property type="nucleotide sequence ID" value="XM_048278126.1"/>
</dbReference>
<accession>A0ABM3HBX3</accession>
<evidence type="ECO:0000256" key="1">
    <source>
        <dbReference type="SAM" id="MobiDB-lite"/>
    </source>
</evidence>
<feature type="domain" description="Protein kinase" evidence="3">
    <location>
        <begin position="45"/>
        <end position="302"/>
    </location>
</feature>
<dbReference type="GeneID" id="125314872"/>
<keyword evidence="5" id="KW-0418">Kinase</keyword>
<keyword evidence="2" id="KW-1133">Transmembrane helix</keyword>
<dbReference type="InterPro" id="IPR046959">
    <property type="entry name" value="PRK1-6/SRF4-like"/>
</dbReference>
<dbReference type="Proteomes" id="UP000827889">
    <property type="component" value="Chromosome 4"/>
</dbReference>
<dbReference type="PROSITE" id="PS50011">
    <property type="entry name" value="PROTEIN_KINASE_DOM"/>
    <property type="match status" value="1"/>
</dbReference>
<dbReference type="InterPro" id="IPR000719">
    <property type="entry name" value="Prot_kinase_dom"/>
</dbReference>
<protein>
    <submittedName>
        <fullName evidence="5">Probable inactive receptor kinase At1g48480</fullName>
    </submittedName>
</protein>
<keyword evidence="5" id="KW-0675">Receptor</keyword>
<dbReference type="Gene3D" id="1.10.510.10">
    <property type="entry name" value="Transferase(Phosphotransferase) domain 1"/>
    <property type="match status" value="1"/>
</dbReference>
<dbReference type="PANTHER" id="PTHR48007">
    <property type="entry name" value="LEUCINE-RICH REPEAT RECEPTOR-LIKE PROTEIN KINASE PXC1"/>
    <property type="match status" value="1"/>
</dbReference>
<name>A0ABM3HBX3_9MYRT</name>
<keyword evidence="2" id="KW-0472">Membrane</keyword>
<feature type="transmembrane region" description="Helical" evidence="2">
    <location>
        <begin position="346"/>
        <end position="364"/>
    </location>
</feature>
<evidence type="ECO:0000313" key="5">
    <source>
        <dbReference type="RefSeq" id="XP_048134083.1"/>
    </source>
</evidence>
<evidence type="ECO:0000313" key="4">
    <source>
        <dbReference type="Proteomes" id="UP000827889"/>
    </source>
</evidence>
<gene>
    <name evidence="5" type="primary">LOC125314872</name>
</gene>
<evidence type="ECO:0000259" key="3">
    <source>
        <dbReference type="PROSITE" id="PS50011"/>
    </source>
</evidence>
<reference evidence="5" key="1">
    <citation type="submission" date="2025-08" db="UniProtKB">
        <authorList>
            <consortium name="RefSeq"/>
        </authorList>
    </citation>
    <scope>IDENTIFICATION</scope>
    <source>
        <tissue evidence="5">Leaf</tissue>
    </source>
</reference>
<dbReference type="Gene3D" id="3.30.200.20">
    <property type="entry name" value="Phosphorylase Kinase, domain 1"/>
    <property type="match status" value="1"/>
</dbReference>
<dbReference type="InterPro" id="IPR001245">
    <property type="entry name" value="Ser-Thr/Tyr_kinase_cat_dom"/>
</dbReference>
<dbReference type="Pfam" id="PF07714">
    <property type="entry name" value="PK_Tyr_Ser-Thr"/>
    <property type="match status" value="1"/>
</dbReference>
<organism evidence="4 5">
    <name type="scientific">Rhodamnia argentea</name>
    <dbReference type="NCBI Taxonomy" id="178133"/>
    <lineage>
        <taxon>Eukaryota</taxon>
        <taxon>Viridiplantae</taxon>
        <taxon>Streptophyta</taxon>
        <taxon>Embryophyta</taxon>
        <taxon>Tracheophyta</taxon>
        <taxon>Spermatophyta</taxon>
        <taxon>Magnoliopsida</taxon>
        <taxon>eudicotyledons</taxon>
        <taxon>Gunneridae</taxon>
        <taxon>Pentapetalae</taxon>
        <taxon>rosids</taxon>
        <taxon>malvids</taxon>
        <taxon>Myrtales</taxon>
        <taxon>Myrtaceae</taxon>
        <taxon>Myrtoideae</taxon>
        <taxon>Myrteae</taxon>
        <taxon>Australasian group</taxon>
        <taxon>Rhodamnia</taxon>
    </lineage>
</organism>
<feature type="region of interest" description="Disordered" evidence="1">
    <location>
        <begin position="1"/>
        <end position="21"/>
    </location>
</feature>
<proteinExistence type="predicted"/>
<sequence length="414" mass="46601">MNNLWRRIGKRKSSSKSSSDKNATQDKLVLFGKTQKKFDLEDLLRASAEVLGGGMAGKTYKAGLKSELNTVVVVKRLKDVVLSAEDFWYAVEALGAMDHENLLPLRGYYYSKDEKLLLYDYMPLGSLSDQLHRYRESGRTSLSWEARLSIALGAARAIEHLHAHDIPHGKIKSSNVLIFLYYKARVSDYGLVPLTRSALRGGTHPTMAEDVYSFGVLLLELLTGKLPRQLRLSEEGVDLPAWVQSVAREEWTAQVLDVELPTIHDDVVQGMIELLDVAIRCVSSNPNGRPWMSDVRKKIEELCSHGGQQDGDSQLNQFSQVNNDMYPRKPPDGVLEVSERVYGYRILPTLFCFSVLVSLSWYLWPLLFVFCDLPSPGTKSLLINFVYQLLLVLATIHSSSVAAESLHRHYLTNL</sequence>
<evidence type="ECO:0000256" key="2">
    <source>
        <dbReference type="SAM" id="Phobius"/>
    </source>
</evidence>
<keyword evidence="2" id="KW-0812">Transmembrane</keyword>
<keyword evidence="4" id="KW-1185">Reference proteome</keyword>
<feature type="transmembrane region" description="Helical" evidence="2">
    <location>
        <begin position="384"/>
        <end position="403"/>
    </location>
</feature>
<dbReference type="InterPro" id="IPR011009">
    <property type="entry name" value="Kinase-like_dom_sf"/>
</dbReference>
<dbReference type="SUPFAM" id="SSF56112">
    <property type="entry name" value="Protein kinase-like (PK-like)"/>
    <property type="match status" value="1"/>
</dbReference>
<keyword evidence="5" id="KW-0808">Transferase</keyword>